<sequence length="157" mass="17068">MADSSTAFLAVHYRGLERAASALLLGLFLWAGWFLSAAPETVTLHLHSQRPPQPGSRWTVLGLLLFPLPALLGLKILEAYPPLTAGQALPESRRNVAVVRLFVTGMFALAVPQMVMQDVWSVSQGYGRLLLCLLVSWTLLWALGRWSFPGGTGTGGR</sequence>
<accession>A0AAU6Q4F4</accession>
<protein>
    <recommendedName>
        <fullName evidence="3">DUF1648 domain-containing protein</fullName>
    </recommendedName>
</protein>
<name>A0AAU6Q4F4_9DEIO</name>
<feature type="transmembrane region" description="Helical" evidence="1">
    <location>
        <begin position="97"/>
        <end position="116"/>
    </location>
</feature>
<dbReference type="EMBL" id="CP149782">
    <property type="protein sequence ID" value="WYF45151.1"/>
    <property type="molecule type" value="Genomic_DNA"/>
</dbReference>
<organism evidence="2">
    <name type="scientific">Deinococcus sp. VB142</name>
    <dbReference type="NCBI Taxonomy" id="3112952"/>
    <lineage>
        <taxon>Bacteria</taxon>
        <taxon>Thermotogati</taxon>
        <taxon>Deinococcota</taxon>
        <taxon>Deinococci</taxon>
        <taxon>Deinococcales</taxon>
        <taxon>Deinococcaceae</taxon>
        <taxon>Deinococcus</taxon>
    </lineage>
</organism>
<feature type="transmembrane region" description="Helical" evidence="1">
    <location>
        <begin position="20"/>
        <end position="38"/>
    </location>
</feature>
<keyword evidence="1" id="KW-1133">Transmembrane helix</keyword>
<reference evidence="2" key="1">
    <citation type="submission" date="2024-03" db="EMBL/GenBank/DDBJ databases">
        <title>Deinococcus weizhi sp. nov., isolated from human skin.</title>
        <authorList>
            <person name="Wei Z."/>
            <person name="Tian F."/>
            <person name="Yang C."/>
            <person name="Xin L.T."/>
            <person name="Wen Z.J."/>
            <person name="Lan K.C."/>
            <person name="Yu L."/>
            <person name="Zhe W."/>
            <person name="Dan F.D."/>
            <person name="Jun W."/>
            <person name="Rui Z."/>
            <person name="Yong X.J."/>
            <person name="Ting Y."/>
            <person name="Wei X."/>
            <person name="Xu Z.G."/>
            <person name="Xin Z."/>
            <person name="Dong F.G."/>
            <person name="Ni X.M."/>
            <person name="Zheng M.G."/>
            <person name="Chun Y."/>
            <person name="Qian W.X."/>
        </authorList>
    </citation>
    <scope>NUCLEOTIDE SEQUENCE</scope>
    <source>
        <strain evidence="2">VB142</strain>
    </source>
</reference>
<feature type="transmembrane region" description="Helical" evidence="1">
    <location>
        <begin position="128"/>
        <end position="148"/>
    </location>
</feature>
<evidence type="ECO:0000256" key="1">
    <source>
        <dbReference type="SAM" id="Phobius"/>
    </source>
</evidence>
<dbReference type="AlphaFoldDB" id="A0AAU6Q4F4"/>
<keyword evidence="1" id="KW-0472">Membrane</keyword>
<dbReference type="RefSeq" id="WP_339096328.1">
    <property type="nucleotide sequence ID" value="NZ_CP149782.1"/>
</dbReference>
<gene>
    <name evidence="2" type="ORF">WDJ50_03250</name>
</gene>
<evidence type="ECO:0000313" key="2">
    <source>
        <dbReference type="EMBL" id="WYF45151.1"/>
    </source>
</evidence>
<keyword evidence="1" id="KW-0812">Transmembrane</keyword>
<feature type="transmembrane region" description="Helical" evidence="1">
    <location>
        <begin position="58"/>
        <end position="77"/>
    </location>
</feature>
<evidence type="ECO:0008006" key="3">
    <source>
        <dbReference type="Google" id="ProtNLM"/>
    </source>
</evidence>
<proteinExistence type="predicted"/>